<name>A0A9P4QKK8_9PLEO</name>
<dbReference type="SMART" id="SM00248">
    <property type="entry name" value="ANK"/>
    <property type="match status" value="2"/>
</dbReference>
<dbReference type="PANTHER" id="PTHR24198:SF165">
    <property type="entry name" value="ANKYRIN REPEAT-CONTAINING PROTEIN-RELATED"/>
    <property type="match status" value="1"/>
</dbReference>
<feature type="repeat" description="ANK" evidence="3">
    <location>
        <begin position="97"/>
        <end position="129"/>
    </location>
</feature>
<dbReference type="PROSITE" id="PS50297">
    <property type="entry name" value="ANK_REP_REGION"/>
    <property type="match status" value="2"/>
</dbReference>
<dbReference type="Pfam" id="PF00023">
    <property type="entry name" value="Ank"/>
    <property type="match status" value="1"/>
</dbReference>
<dbReference type="InterPro" id="IPR036770">
    <property type="entry name" value="Ankyrin_rpt-contain_sf"/>
</dbReference>
<dbReference type="PANTHER" id="PTHR24198">
    <property type="entry name" value="ANKYRIN REPEAT AND PROTEIN KINASE DOMAIN-CONTAINING PROTEIN"/>
    <property type="match status" value="1"/>
</dbReference>
<dbReference type="EMBL" id="ML996470">
    <property type="protein sequence ID" value="KAF2726472.1"/>
    <property type="molecule type" value="Genomic_DNA"/>
</dbReference>
<evidence type="ECO:0000256" key="1">
    <source>
        <dbReference type="ARBA" id="ARBA00022737"/>
    </source>
</evidence>
<dbReference type="PROSITE" id="PS50088">
    <property type="entry name" value="ANK_REPEAT"/>
    <property type="match status" value="2"/>
</dbReference>
<accession>A0A9P4QKK8</accession>
<dbReference type="InterPro" id="IPR002110">
    <property type="entry name" value="Ankyrin_rpt"/>
</dbReference>
<evidence type="ECO:0000256" key="3">
    <source>
        <dbReference type="PROSITE-ProRule" id="PRU00023"/>
    </source>
</evidence>
<feature type="non-terminal residue" evidence="4">
    <location>
        <position position="215"/>
    </location>
</feature>
<gene>
    <name evidence="4" type="ORF">EJ04DRAFT_398433</name>
</gene>
<keyword evidence="2 3" id="KW-0040">ANK repeat</keyword>
<comment type="caution">
    <text evidence="4">The sequence shown here is derived from an EMBL/GenBank/DDBJ whole genome shotgun (WGS) entry which is preliminary data.</text>
</comment>
<dbReference type="AlphaFoldDB" id="A0A9P4QKK8"/>
<evidence type="ECO:0000313" key="4">
    <source>
        <dbReference type="EMBL" id="KAF2726472.1"/>
    </source>
</evidence>
<feature type="repeat" description="ANK" evidence="3">
    <location>
        <begin position="64"/>
        <end position="96"/>
    </location>
</feature>
<keyword evidence="1" id="KW-0677">Repeat</keyword>
<feature type="non-terminal residue" evidence="4">
    <location>
        <position position="1"/>
    </location>
</feature>
<evidence type="ECO:0000256" key="2">
    <source>
        <dbReference type="ARBA" id="ARBA00023043"/>
    </source>
</evidence>
<evidence type="ECO:0000313" key="5">
    <source>
        <dbReference type="Proteomes" id="UP000799444"/>
    </source>
</evidence>
<dbReference type="Gene3D" id="1.25.40.20">
    <property type="entry name" value="Ankyrin repeat-containing domain"/>
    <property type="match status" value="1"/>
</dbReference>
<organism evidence="4 5">
    <name type="scientific">Polyplosphaeria fusca</name>
    <dbReference type="NCBI Taxonomy" id="682080"/>
    <lineage>
        <taxon>Eukaryota</taxon>
        <taxon>Fungi</taxon>
        <taxon>Dikarya</taxon>
        <taxon>Ascomycota</taxon>
        <taxon>Pezizomycotina</taxon>
        <taxon>Dothideomycetes</taxon>
        <taxon>Pleosporomycetidae</taxon>
        <taxon>Pleosporales</taxon>
        <taxon>Tetraplosphaeriaceae</taxon>
        <taxon>Polyplosphaeria</taxon>
    </lineage>
</organism>
<sequence>LLSSIRHHNDSLFSMLLIEGQHFDEVDSDGRGVLWHIVESGFSRMMPLFKILELGLEPDVSDKFGETPLHCAVRSQSLDDATTFVRAGADVTRKLSDGTTVLHLATQNLDLDMIRCLLDGGASVNAVDDCQQSAIHALFLQAPHEEPSSVFAVARLLLSRGASTSSTDSSGWTPIHAIALWNDELISKPDFSLLISGMDLAVRGKDGTTVLHSAA</sequence>
<keyword evidence="5" id="KW-1185">Reference proteome</keyword>
<dbReference type="Pfam" id="PF12796">
    <property type="entry name" value="Ank_2"/>
    <property type="match status" value="1"/>
</dbReference>
<protein>
    <submittedName>
        <fullName evidence="4">Ankyrin</fullName>
    </submittedName>
</protein>
<dbReference type="Proteomes" id="UP000799444">
    <property type="component" value="Unassembled WGS sequence"/>
</dbReference>
<dbReference type="SUPFAM" id="SSF48403">
    <property type="entry name" value="Ankyrin repeat"/>
    <property type="match status" value="1"/>
</dbReference>
<reference evidence="4" key="1">
    <citation type="journal article" date="2020" name="Stud. Mycol.">
        <title>101 Dothideomycetes genomes: a test case for predicting lifestyles and emergence of pathogens.</title>
        <authorList>
            <person name="Haridas S."/>
            <person name="Albert R."/>
            <person name="Binder M."/>
            <person name="Bloem J."/>
            <person name="Labutti K."/>
            <person name="Salamov A."/>
            <person name="Andreopoulos B."/>
            <person name="Baker S."/>
            <person name="Barry K."/>
            <person name="Bills G."/>
            <person name="Bluhm B."/>
            <person name="Cannon C."/>
            <person name="Castanera R."/>
            <person name="Culley D."/>
            <person name="Daum C."/>
            <person name="Ezra D."/>
            <person name="Gonzalez J."/>
            <person name="Henrissat B."/>
            <person name="Kuo A."/>
            <person name="Liang C."/>
            <person name="Lipzen A."/>
            <person name="Lutzoni F."/>
            <person name="Magnuson J."/>
            <person name="Mondo S."/>
            <person name="Nolan M."/>
            <person name="Ohm R."/>
            <person name="Pangilinan J."/>
            <person name="Park H.-J."/>
            <person name="Ramirez L."/>
            <person name="Alfaro M."/>
            <person name="Sun H."/>
            <person name="Tritt A."/>
            <person name="Yoshinaga Y."/>
            <person name="Zwiers L.-H."/>
            <person name="Turgeon B."/>
            <person name="Goodwin S."/>
            <person name="Spatafora J."/>
            <person name="Crous P."/>
            <person name="Grigoriev I."/>
        </authorList>
    </citation>
    <scope>NUCLEOTIDE SEQUENCE</scope>
    <source>
        <strain evidence="4">CBS 125425</strain>
    </source>
</reference>
<dbReference type="OrthoDB" id="539213at2759"/>
<proteinExistence type="predicted"/>